<dbReference type="Pfam" id="PF00651">
    <property type="entry name" value="BTB"/>
    <property type="match status" value="1"/>
</dbReference>
<protein>
    <recommendedName>
        <fullName evidence="5">BTB domain-containing protein</fullName>
    </recommendedName>
</protein>
<feature type="compositionally biased region" description="Polar residues" evidence="4">
    <location>
        <begin position="148"/>
        <end position="167"/>
    </location>
</feature>
<dbReference type="InterPro" id="IPR058039">
    <property type="entry name" value="At3g05675-like_ankyrin"/>
</dbReference>
<evidence type="ECO:0000256" key="3">
    <source>
        <dbReference type="ARBA" id="ARBA00022786"/>
    </source>
</evidence>
<dbReference type="PROSITE" id="PS50097">
    <property type="entry name" value="BTB"/>
    <property type="match status" value="1"/>
</dbReference>
<evidence type="ECO:0000256" key="1">
    <source>
        <dbReference type="ARBA" id="ARBA00002668"/>
    </source>
</evidence>
<dbReference type="SUPFAM" id="SSF54695">
    <property type="entry name" value="POZ domain"/>
    <property type="match status" value="1"/>
</dbReference>
<evidence type="ECO:0000313" key="7">
    <source>
        <dbReference type="Proteomes" id="UP000824469"/>
    </source>
</evidence>
<name>A0AA38LIN9_TAXCH</name>
<organism evidence="6 7">
    <name type="scientific">Taxus chinensis</name>
    <name type="common">Chinese yew</name>
    <name type="synonym">Taxus wallichiana var. chinensis</name>
    <dbReference type="NCBI Taxonomy" id="29808"/>
    <lineage>
        <taxon>Eukaryota</taxon>
        <taxon>Viridiplantae</taxon>
        <taxon>Streptophyta</taxon>
        <taxon>Embryophyta</taxon>
        <taxon>Tracheophyta</taxon>
        <taxon>Spermatophyta</taxon>
        <taxon>Pinopsida</taxon>
        <taxon>Pinidae</taxon>
        <taxon>Conifers II</taxon>
        <taxon>Cupressales</taxon>
        <taxon>Taxaceae</taxon>
        <taxon>Taxus</taxon>
    </lineage>
</organism>
<evidence type="ECO:0000313" key="6">
    <source>
        <dbReference type="EMBL" id="KAH9326043.1"/>
    </source>
</evidence>
<proteinExistence type="predicted"/>
<dbReference type="Gene3D" id="3.30.710.10">
    <property type="entry name" value="Potassium Channel Kv1.1, Chain A"/>
    <property type="match status" value="1"/>
</dbReference>
<sequence>MAAAAAVPAPIPLQQEEADLQQAEKSKGKRRRRREAPARVEQQTLSSSSSKGKARRAPQAVTTEGAWCCVAKPLASSSPPPPRRSNSKPRDQTLVKTPSELLDKENQTLEKTTVEGIKAEKSNPNPGEILKTGEISALIKQGFISDKQTLGSTNQSPNRNSNPNGSLSPFRIRLSPGRVSPIMDSASAALGYGKFNSVLNAGLLNPSSSPPVEKIRSSPTLFEMMAHEQELQPKQQHLVNGNGSLQHSQSSNGKQTSALQDRQIFMQEKVLAFLGSCSPGTQFNDAESSDVKLTLSSKDGLSVALNVHRQILVAHSRFFAAKLSDRWSKQQHSLPHMVEISDCDELEIYIETLRLMYCTDLKRRLMKENVSKVLGILKVSAAIVFDAGMLSCLEYLEAVPWTEEEEEKVSALLAQLQLESIGAGEVLKRISTEGSNVGGSEDVLVKLLQLVLKGTDEKARREIKALVSKMLRENASQSRNSFDVSKDSLYQACNTCLDSLVHHFMQASSTDFMEKASEVRGLIVNQIAREADNLHWLVDILIDRKIADDFVRMWANQAELAALHSKIPTMYRYEPLFSDFGWMRRACKSLDRKVVEDGISQTILTLPLRQQQNILLNWFDQFLSNGDDCPNLQRAFEVWWRRTYVRPYVEANQNEQQLASYSQ</sequence>
<evidence type="ECO:0000256" key="4">
    <source>
        <dbReference type="SAM" id="MobiDB-lite"/>
    </source>
</evidence>
<dbReference type="EMBL" id="JAHRHJ020000002">
    <property type="protein sequence ID" value="KAH9326043.1"/>
    <property type="molecule type" value="Genomic_DNA"/>
</dbReference>
<dbReference type="AlphaFoldDB" id="A0AA38LIN9"/>
<evidence type="ECO:0000259" key="5">
    <source>
        <dbReference type="PROSITE" id="PS50097"/>
    </source>
</evidence>
<feature type="region of interest" description="Disordered" evidence="4">
    <location>
        <begin position="148"/>
        <end position="172"/>
    </location>
</feature>
<dbReference type="PANTHER" id="PTHR31060">
    <property type="entry name" value="OSJNBA0011J08.25 PROTEIN-RELATED"/>
    <property type="match status" value="1"/>
</dbReference>
<dbReference type="Pfam" id="PF25553">
    <property type="entry name" value="BTB-POZ_ANK-like"/>
    <property type="match status" value="1"/>
</dbReference>
<feature type="compositionally biased region" description="Low complexity" evidence="4">
    <location>
        <begin position="1"/>
        <end position="23"/>
    </location>
</feature>
<dbReference type="Proteomes" id="UP000824469">
    <property type="component" value="Unassembled WGS sequence"/>
</dbReference>
<feature type="non-terminal residue" evidence="6">
    <location>
        <position position="663"/>
    </location>
</feature>
<dbReference type="OMA" id="MAHEQEM"/>
<dbReference type="InterPro" id="IPR038920">
    <property type="entry name" value="At3g05675-like"/>
</dbReference>
<keyword evidence="7" id="KW-1185">Reference proteome</keyword>
<dbReference type="PANTHER" id="PTHR31060:SF3">
    <property type="entry name" value="OS04G0579700 PROTEIN"/>
    <property type="match status" value="1"/>
</dbReference>
<dbReference type="InterPro" id="IPR011333">
    <property type="entry name" value="SKP1/BTB/POZ_sf"/>
</dbReference>
<feature type="domain" description="BTB" evidence="5">
    <location>
        <begin position="289"/>
        <end position="365"/>
    </location>
</feature>
<dbReference type="InterPro" id="IPR000210">
    <property type="entry name" value="BTB/POZ_dom"/>
</dbReference>
<reference evidence="6 7" key="1">
    <citation type="journal article" date="2021" name="Nat. Plants">
        <title>The Taxus genome provides insights into paclitaxel biosynthesis.</title>
        <authorList>
            <person name="Xiong X."/>
            <person name="Gou J."/>
            <person name="Liao Q."/>
            <person name="Li Y."/>
            <person name="Zhou Q."/>
            <person name="Bi G."/>
            <person name="Li C."/>
            <person name="Du R."/>
            <person name="Wang X."/>
            <person name="Sun T."/>
            <person name="Guo L."/>
            <person name="Liang H."/>
            <person name="Lu P."/>
            <person name="Wu Y."/>
            <person name="Zhang Z."/>
            <person name="Ro D.K."/>
            <person name="Shang Y."/>
            <person name="Huang S."/>
            <person name="Yan J."/>
        </authorList>
    </citation>
    <scope>NUCLEOTIDE SEQUENCE [LARGE SCALE GENOMIC DNA]</scope>
    <source>
        <strain evidence="6">Ta-2019</strain>
    </source>
</reference>
<accession>A0AA38LIN9</accession>
<feature type="region of interest" description="Disordered" evidence="4">
    <location>
        <begin position="1"/>
        <end position="130"/>
    </location>
</feature>
<evidence type="ECO:0000256" key="2">
    <source>
        <dbReference type="ARBA" id="ARBA00004906"/>
    </source>
</evidence>
<comment type="caution">
    <text evidence="6">The sequence shown here is derived from an EMBL/GenBank/DDBJ whole genome shotgun (WGS) entry which is preliminary data.</text>
</comment>
<comment type="pathway">
    <text evidence="2">Protein modification; protein ubiquitination.</text>
</comment>
<comment type="function">
    <text evidence="1">May act as a substrate-specific adapter of an E3 ubiquitin-protein ligase complex (CUL3-RBX1-BTB) which mediates the ubiquitination and subsequent proteasomal degradation of target proteins.</text>
</comment>
<keyword evidence="3" id="KW-0833">Ubl conjugation pathway</keyword>
<gene>
    <name evidence="6" type="ORF">KI387_006221</name>
</gene>